<keyword evidence="5" id="KW-1185">Reference proteome</keyword>
<sequence length="321" mass="35900">MQYTVKPVTISRRSRNVIRLLRWGLKPMLRLFSSVSVFALIKNQVRLAARWRIRLHDLPINYDRYINGVPGPIVGDFSATDKIAILYLHGGAFLIPAVPEVHLELLARMCRKLDAVAFMPDYRLAPMHRFPAALTDCERAYRGLLDAGFKPENIVIAGESAGGNLTLGLLQRIRANSWPMPACAIPISPVTEMARVHVPLSRVINRRKDPLLPVNAMAKMLQLYAGDHDATDPELSPIYADMRGLPPLFFLVGETEILLDDSLIVAAHAREAGVSTRVDVWPLLPHAFPLFIRLLPEALQARNDIIEFIREHTATSAQEST</sequence>
<dbReference type="Gene3D" id="3.40.50.1820">
    <property type="entry name" value="alpha/beta hydrolase"/>
    <property type="match status" value="1"/>
</dbReference>
<dbReference type="Proteomes" id="UP000192342">
    <property type="component" value="Unassembled WGS sequence"/>
</dbReference>
<dbReference type="InterPro" id="IPR013094">
    <property type="entry name" value="AB_hydrolase_3"/>
</dbReference>
<evidence type="ECO:0000256" key="2">
    <source>
        <dbReference type="ARBA" id="ARBA00022801"/>
    </source>
</evidence>
<dbReference type="PANTHER" id="PTHR48081">
    <property type="entry name" value="AB HYDROLASE SUPERFAMILY PROTEIN C4A8.06C"/>
    <property type="match status" value="1"/>
</dbReference>
<keyword evidence="2" id="KW-0378">Hydrolase</keyword>
<dbReference type="InterPro" id="IPR050300">
    <property type="entry name" value="GDXG_lipolytic_enzyme"/>
</dbReference>
<proteinExistence type="inferred from homology"/>
<comment type="similarity">
    <text evidence="1">Belongs to the 'GDXG' lipolytic enzyme family.</text>
</comment>
<dbReference type="EMBL" id="AQQV01000001">
    <property type="protein sequence ID" value="ORE88506.1"/>
    <property type="molecule type" value="Genomic_DNA"/>
</dbReference>
<comment type="caution">
    <text evidence="4">The sequence shown here is derived from an EMBL/GenBank/DDBJ whole genome shotgun (WGS) entry which is preliminary data.</text>
</comment>
<organism evidence="4 5">
    <name type="scientific">Oceanococcus atlanticus</name>
    <dbReference type="NCBI Taxonomy" id="1317117"/>
    <lineage>
        <taxon>Bacteria</taxon>
        <taxon>Pseudomonadati</taxon>
        <taxon>Pseudomonadota</taxon>
        <taxon>Gammaproteobacteria</taxon>
        <taxon>Chromatiales</taxon>
        <taxon>Oceanococcaceae</taxon>
        <taxon>Oceanococcus</taxon>
    </lineage>
</organism>
<dbReference type="GO" id="GO:0004806">
    <property type="term" value="F:triacylglycerol lipase activity"/>
    <property type="evidence" value="ECO:0007669"/>
    <property type="project" value="TreeGrafter"/>
</dbReference>
<feature type="domain" description="Alpha/beta hydrolase fold-3" evidence="3">
    <location>
        <begin position="85"/>
        <end position="289"/>
    </location>
</feature>
<dbReference type="OrthoDB" id="9771666at2"/>
<dbReference type="PANTHER" id="PTHR48081:SF30">
    <property type="entry name" value="ACETYL-HYDROLASE LIPR-RELATED"/>
    <property type="match status" value="1"/>
</dbReference>
<protein>
    <submittedName>
        <fullName evidence="4">Lipase/esterase</fullName>
    </submittedName>
</protein>
<accession>A0A1Y1SFS5</accession>
<dbReference type="AlphaFoldDB" id="A0A1Y1SFS5"/>
<name>A0A1Y1SFS5_9GAMM</name>
<dbReference type="RefSeq" id="WP_083559139.1">
    <property type="nucleotide sequence ID" value="NZ_AQQV01000001.1"/>
</dbReference>
<dbReference type="STRING" id="1317117.ATO7_01485"/>
<evidence type="ECO:0000259" key="3">
    <source>
        <dbReference type="Pfam" id="PF07859"/>
    </source>
</evidence>
<dbReference type="Pfam" id="PF07859">
    <property type="entry name" value="Abhydrolase_3"/>
    <property type="match status" value="1"/>
</dbReference>
<gene>
    <name evidence="4" type="ORF">ATO7_01485</name>
</gene>
<reference evidence="4 5" key="1">
    <citation type="submission" date="2013-04" db="EMBL/GenBank/DDBJ databases">
        <title>Oceanococcus atlanticus 22II-S10r2 Genome Sequencing.</title>
        <authorList>
            <person name="Lai Q."/>
            <person name="Li G."/>
            <person name="Shao Z."/>
        </authorList>
    </citation>
    <scope>NUCLEOTIDE SEQUENCE [LARGE SCALE GENOMIC DNA]</scope>
    <source>
        <strain evidence="4 5">22II-S10r2</strain>
    </source>
</reference>
<evidence type="ECO:0000256" key="1">
    <source>
        <dbReference type="ARBA" id="ARBA00010515"/>
    </source>
</evidence>
<dbReference type="SUPFAM" id="SSF53474">
    <property type="entry name" value="alpha/beta-Hydrolases"/>
    <property type="match status" value="1"/>
</dbReference>
<evidence type="ECO:0000313" key="4">
    <source>
        <dbReference type="EMBL" id="ORE88506.1"/>
    </source>
</evidence>
<dbReference type="InterPro" id="IPR029058">
    <property type="entry name" value="AB_hydrolase_fold"/>
</dbReference>
<evidence type="ECO:0000313" key="5">
    <source>
        <dbReference type="Proteomes" id="UP000192342"/>
    </source>
</evidence>